<feature type="chain" id="PRO_5006059422" evidence="2">
    <location>
        <begin position="22"/>
        <end position="490"/>
    </location>
</feature>
<dbReference type="STRING" id="401625.A0A0P1BE80"/>
<feature type="region of interest" description="Disordered" evidence="1">
    <location>
        <begin position="30"/>
        <end position="93"/>
    </location>
</feature>
<accession>A0A0P1BE80</accession>
<dbReference type="InterPro" id="IPR029058">
    <property type="entry name" value="AB_hydrolase_fold"/>
</dbReference>
<feature type="compositionally biased region" description="Basic and acidic residues" evidence="1">
    <location>
        <begin position="30"/>
        <end position="41"/>
    </location>
</feature>
<feature type="signal peptide" evidence="2">
    <location>
        <begin position="1"/>
        <end position="21"/>
    </location>
</feature>
<evidence type="ECO:0000256" key="1">
    <source>
        <dbReference type="SAM" id="MobiDB-lite"/>
    </source>
</evidence>
<evidence type="ECO:0000256" key="2">
    <source>
        <dbReference type="SAM" id="SignalP"/>
    </source>
</evidence>
<dbReference type="Gene3D" id="3.40.50.1820">
    <property type="entry name" value="alpha/beta hydrolase"/>
    <property type="match status" value="1"/>
</dbReference>
<dbReference type="PANTHER" id="PTHR35560:SF3">
    <property type="entry name" value="PEPTIDASE S9 PROLYL OLIGOPEPTIDASE CATALYTIC DOMAIN-CONTAINING PROTEIN"/>
    <property type="match status" value="1"/>
</dbReference>
<keyword evidence="4" id="KW-1185">Reference proteome</keyword>
<dbReference type="AlphaFoldDB" id="A0A0P1BE80"/>
<reference evidence="4" key="1">
    <citation type="submission" date="2014-09" db="EMBL/GenBank/DDBJ databases">
        <authorList>
            <person name="Sharma Rahul"/>
            <person name="Thines Marco"/>
        </authorList>
    </citation>
    <scope>NUCLEOTIDE SEQUENCE [LARGE SCALE GENOMIC DNA]</scope>
</reference>
<keyword evidence="2" id="KW-0732">Signal</keyword>
<protein>
    <submittedName>
        <fullName evidence="3">Uncharacterized protein</fullName>
    </submittedName>
</protein>
<proteinExistence type="predicted"/>
<evidence type="ECO:0000313" key="4">
    <source>
        <dbReference type="Proteomes" id="UP000054845"/>
    </source>
</evidence>
<dbReference type="SUPFAM" id="SSF53474">
    <property type="entry name" value="alpha/beta-Hydrolases"/>
    <property type="match status" value="1"/>
</dbReference>
<dbReference type="EMBL" id="CCYA01000243">
    <property type="protein sequence ID" value="CEH14495.1"/>
    <property type="molecule type" value="Genomic_DNA"/>
</dbReference>
<feature type="region of interest" description="Disordered" evidence="1">
    <location>
        <begin position="434"/>
        <end position="459"/>
    </location>
</feature>
<organism evidence="3 4">
    <name type="scientific">Ceraceosorus bombacis</name>
    <dbReference type="NCBI Taxonomy" id="401625"/>
    <lineage>
        <taxon>Eukaryota</taxon>
        <taxon>Fungi</taxon>
        <taxon>Dikarya</taxon>
        <taxon>Basidiomycota</taxon>
        <taxon>Ustilaginomycotina</taxon>
        <taxon>Exobasidiomycetes</taxon>
        <taxon>Ceraceosorales</taxon>
        <taxon>Ceraceosoraceae</taxon>
        <taxon>Ceraceosorus</taxon>
    </lineage>
</organism>
<dbReference type="PANTHER" id="PTHR35560">
    <property type="entry name" value="BLL0132 PROTEIN"/>
    <property type="match status" value="1"/>
</dbReference>
<dbReference type="OrthoDB" id="5985073at2759"/>
<sequence length="490" mass="53327">MRSAAALTVVFLALCISTAIGSTSANSHRFDVRQRRTDSHAKRSLGGALPASEHPFAKRDASTYMASTLPENNEGEDHSDPQDSVPKGARLTSIDVGSDGEQIATYISDKAENDKATHAFIMIHGKLRNGGEYWTTMNNVLQSAIDADYKGVDENAIIIAPQFYSTKFNEKQYSKNELAWPDVNAWQAGDPASHPDGTQLTSIDALDAIIDSLADQDTYPALTNVTVVGHGGGGQLGQRYATIAKDQPSNIHIRYIHGDPSSGVYFTKDRPLTDESVANITDCPLYNTWRYGFDNFTGTADGLKKPEEYFQQYISRDVVSIVGYQDTTAGGDQYCMALLQGGVARRDRNLAWWQYINTLARTNEDLTGFPGNFSNLPDWSNLSQGIIGTKLVVVEDADHDAEKVFESDVGRAALFDVDNLPTGWRPKHWVQKPAIKKSVPSSSTSADSARSTDAVSEDDQQSGAMSTLLKHPITLLSIALAAGTASCLYL</sequence>
<feature type="compositionally biased region" description="Low complexity" evidence="1">
    <location>
        <begin position="438"/>
        <end position="454"/>
    </location>
</feature>
<evidence type="ECO:0000313" key="3">
    <source>
        <dbReference type="EMBL" id="CEH14495.1"/>
    </source>
</evidence>
<name>A0A0P1BE80_9BASI</name>
<dbReference type="Proteomes" id="UP000054845">
    <property type="component" value="Unassembled WGS sequence"/>
</dbReference>